<reference evidence="1 2" key="1">
    <citation type="submission" date="2023-02" db="EMBL/GenBank/DDBJ databases">
        <title>LHISI_Scaffold_Assembly.</title>
        <authorList>
            <person name="Stuart O.P."/>
            <person name="Cleave R."/>
            <person name="Magrath M.J.L."/>
            <person name="Mikheyev A.S."/>
        </authorList>
    </citation>
    <scope>NUCLEOTIDE SEQUENCE [LARGE SCALE GENOMIC DNA]</scope>
    <source>
        <strain evidence="1">Daus_M_001</strain>
        <tissue evidence="1">Leg muscle</tissue>
    </source>
</reference>
<dbReference type="Proteomes" id="UP001159363">
    <property type="component" value="Chromosome 13"/>
</dbReference>
<dbReference type="EMBL" id="JARBHB010000014">
    <property type="protein sequence ID" value="KAJ8868305.1"/>
    <property type="molecule type" value="Genomic_DNA"/>
</dbReference>
<evidence type="ECO:0000313" key="2">
    <source>
        <dbReference type="Proteomes" id="UP001159363"/>
    </source>
</evidence>
<protein>
    <submittedName>
        <fullName evidence="1">Uncharacterized protein</fullName>
    </submittedName>
</protein>
<name>A0ABQ9G783_9NEOP</name>
<keyword evidence="2" id="KW-1185">Reference proteome</keyword>
<accession>A0ABQ9G783</accession>
<sequence length="82" mass="9541">MNNFKQLGPLIFTGNVAENYCKFKQKFKLYMLELGERIASLGTILHPTSKCNVSVERHILFTREQKEGELIDSYMTELRKLS</sequence>
<comment type="caution">
    <text evidence="1">The sequence shown here is derived from an EMBL/GenBank/DDBJ whole genome shotgun (WGS) entry which is preliminary data.</text>
</comment>
<evidence type="ECO:0000313" key="1">
    <source>
        <dbReference type="EMBL" id="KAJ8868305.1"/>
    </source>
</evidence>
<gene>
    <name evidence="1" type="ORF">PR048_029821</name>
</gene>
<proteinExistence type="predicted"/>
<organism evidence="1 2">
    <name type="scientific">Dryococelus australis</name>
    <dbReference type="NCBI Taxonomy" id="614101"/>
    <lineage>
        <taxon>Eukaryota</taxon>
        <taxon>Metazoa</taxon>
        <taxon>Ecdysozoa</taxon>
        <taxon>Arthropoda</taxon>
        <taxon>Hexapoda</taxon>
        <taxon>Insecta</taxon>
        <taxon>Pterygota</taxon>
        <taxon>Neoptera</taxon>
        <taxon>Polyneoptera</taxon>
        <taxon>Phasmatodea</taxon>
        <taxon>Verophasmatodea</taxon>
        <taxon>Anareolatae</taxon>
        <taxon>Phasmatidae</taxon>
        <taxon>Eurycanthinae</taxon>
        <taxon>Dryococelus</taxon>
    </lineage>
</organism>